<reference evidence="3" key="1">
    <citation type="submission" date="2023-06" db="EMBL/GenBank/DDBJ databases">
        <authorList>
            <consortium name="Lawrence Berkeley National Laboratory"/>
            <person name="Ahrendt S."/>
            <person name="Sahu N."/>
            <person name="Indic B."/>
            <person name="Wong-Bajracharya J."/>
            <person name="Merenyi Z."/>
            <person name="Ke H.-M."/>
            <person name="Monk M."/>
            <person name="Kocsube S."/>
            <person name="Drula E."/>
            <person name="Lipzen A."/>
            <person name="Balint B."/>
            <person name="Henrissat B."/>
            <person name="Andreopoulos B."/>
            <person name="Martin F.M."/>
            <person name="Harder C.B."/>
            <person name="Rigling D."/>
            <person name="Ford K.L."/>
            <person name="Foster G.D."/>
            <person name="Pangilinan J."/>
            <person name="Papanicolaou A."/>
            <person name="Barry K."/>
            <person name="LaButti K."/>
            <person name="Viragh M."/>
            <person name="Koriabine M."/>
            <person name="Yan M."/>
            <person name="Riley R."/>
            <person name="Champramary S."/>
            <person name="Plett K.L."/>
            <person name="Tsai I.J."/>
            <person name="Slot J."/>
            <person name="Sipos G."/>
            <person name="Plett J."/>
            <person name="Nagy L.G."/>
            <person name="Grigoriev I.V."/>
        </authorList>
    </citation>
    <scope>NUCLEOTIDE SEQUENCE</scope>
    <source>
        <strain evidence="3">CCBAS 213</strain>
    </source>
</reference>
<dbReference type="EMBL" id="JAUEPS010000007">
    <property type="protein sequence ID" value="KAK0463732.1"/>
    <property type="molecule type" value="Genomic_DNA"/>
</dbReference>
<dbReference type="Pfam" id="PF08593">
    <property type="entry name" value="Mug135_C"/>
    <property type="match status" value="1"/>
</dbReference>
<dbReference type="Proteomes" id="UP001175211">
    <property type="component" value="Unassembled WGS sequence"/>
</dbReference>
<dbReference type="AlphaFoldDB" id="A0AA39NDN4"/>
<dbReference type="RefSeq" id="XP_060335042.1">
    <property type="nucleotide sequence ID" value="XM_060472120.1"/>
</dbReference>
<comment type="similarity">
    <text evidence="1">Belongs to the UPF0612 family.</text>
</comment>
<accession>A0AA39NDN4</accession>
<evidence type="ECO:0000313" key="4">
    <source>
        <dbReference type="Proteomes" id="UP001175211"/>
    </source>
</evidence>
<evidence type="ECO:0000313" key="3">
    <source>
        <dbReference type="EMBL" id="KAK0463732.1"/>
    </source>
</evidence>
<gene>
    <name evidence="3" type="ORF">EV420DRAFT_1519769</name>
</gene>
<keyword evidence="4" id="KW-1185">Reference proteome</keyword>
<organism evidence="3 4">
    <name type="scientific">Armillaria tabescens</name>
    <name type="common">Ringless honey mushroom</name>
    <name type="synonym">Agaricus tabescens</name>
    <dbReference type="NCBI Taxonomy" id="1929756"/>
    <lineage>
        <taxon>Eukaryota</taxon>
        <taxon>Fungi</taxon>
        <taxon>Dikarya</taxon>
        <taxon>Basidiomycota</taxon>
        <taxon>Agaricomycotina</taxon>
        <taxon>Agaricomycetes</taxon>
        <taxon>Agaricomycetidae</taxon>
        <taxon>Agaricales</taxon>
        <taxon>Marasmiineae</taxon>
        <taxon>Physalacriaceae</taxon>
        <taxon>Desarmillaria</taxon>
    </lineage>
</organism>
<evidence type="ECO:0000259" key="2">
    <source>
        <dbReference type="Pfam" id="PF08593"/>
    </source>
</evidence>
<proteinExistence type="inferred from homology"/>
<sequence>MNRIVVPNFPRGRARDVTRPATPEDPPSLQDIADANAFLEDVKHSAERGDVNRATEEDIAKVTAYRHSVLNAYGPGQDDIMPVWAQALEERLNERFTGVEERLDGVEGRLVRMEILAAKTYNLSSSSGRRVPFIVVPTVDGIDPAGRDNHPLPPLRTAQDLGDLTPAQLNGYLDCYQLPYRRNTTREAKLTLLRNHIGCTAKV</sequence>
<evidence type="ECO:0000256" key="1">
    <source>
        <dbReference type="ARBA" id="ARBA00005788"/>
    </source>
</evidence>
<name>A0AA39NDN4_ARMTA</name>
<dbReference type="InterPro" id="IPR013902">
    <property type="entry name" value="Mug135-like_C"/>
</dbReference>
<protein>
    <recommendedName>
        <fullName evidence="2">Mug135-like C-terminal domain-containing protein</fullName>
    </recommendedName>
</protein>
<dbReference type="GeneID" id="85355668"/>
<comment type="caution">
    <text evidence="3">The sequence shown here is derived from an EMBL/GenBank/DDBJ whole genome shotgun (WGS) entry which is preliminary data.</text>
</comment>
<feature type="domain" description="Mug135-like C-terminal" evidence="2">
    <location>
        <begin position="121"/>
        <end position="200"/>
    </location>
</feature>